<dbReference type="WBParaSite" id="ALUE_0000433501-mRNA-1">
    <property type="protein sequence ID" value="ALUE_0000433501-mRNA-1"/>
    <property type="gene ID" value="ALUE_0000433501"/>
</dbReference>
<reference evidence="2" key="1">
    <citation type="submission" date="2017-02" db="UniProtKB">
        <authorList>
            <consortium name="WormBaseParasite"/>
        </authorList>
    </citation>
    <scope>IDENTIFICATION</scope>
</reference>
<proteinExistence type="predicted"/>
<name>A0A0M3HQG0_ASCLU</name>
<protein>
    <submittedName>
        <fullName evidence="2">Uncharacterized protein</fullName>
    </submittedName>
</protein>
<organism evidence="1 2">
    <name type="scientific">Ascaris lumbricoides</name>
    <name type="common">Giant roundworm</name>
    <dbReference type="NCBI Taxonomy" id="6252"/>
    <lineage>
        <taxon>Eukaryota</taxon>
        <taxon>Metazoa</taxon>
        <taxon>Ecdysozoa</taxon>
        <taxon>Nematoda</taxon>
        <taxon>Chromadorea</taxon>
        <taxon>Rhabditida</taxon>
        <taxon>Spirurina</taxon>
        <taxon>Ascaridomorpha</taxon>
        <taxon>Ascaridoidea</taxon>
        <taxon>Ascarididae</taxon>
        <taxon>Ascaris</taxon>
    </lineage>
</organism>
<evidence type="ECO:0000313" key="2">
    <source>
        <dbReference type="WBParaSite" id="ALUE_0000433501-mRNA-1"/>
    </source>
</evidence>
<evidence type="ECO:0000313" key="1">
    <source>
        <dbReference type="Proteomes" id="UP000036681"/>
    </source>
</evidence>
<keyword evidence="1" id="KW-1185">Reference proteome</keyword>
<dbReference type="AlphaFoldDB" id="A0A0M3HQG0"/>
<dbReference type="Proteomes" id="UP000036681">
    <property type="component" value="Unplaced"/>
</dbReference>
<accession>A0A0M3HQG0</accession>
<sequence>MPQQIDRETYVTKHISLRRHTDQSSEMLAASDPNAVAEKYVQNSSAAHTNLSGRSAKHVCLYCVGQRQKQPNSTKEPK</sequence>